<evidence type="ECO:0000313" key="9">
    <source>
        <dbReference type="EMBL" id="CCC69724.1"/>
    </source>
</evidence>
<dbReference type="KEGG" id="ncs:NCAS_0D01430"/>
<dbReference type="STRING" id="1064592.G0VDT5"/>
<dbReference type="PANTHER" id="PTHR11054:SF24">
    <property type="entry name" value="6-PHOSPHOGLUCONOLACTONASE 3-RELATED"/>
    <property type="match status" value="1"/>
</dbReference>
<keyword evidence="10" id="KW-1185">Reference proteome</keyword>
<dbReference type="OrthoDB" id="432544at2759"/>
<dbReference type="GO" id="GO:0005975">
    <property type="term" value="P:carbohydrate metabolic process"/>
    <property type="evidence" value="ECO:0007669"/>
    <property type="project" value="InterPro"/>
</dbReference>
<evidence type="ECO:0000313" key="10">
    <source>
        <dbReference type="Proteomes" id="UP000001640"/>
    </source>
</evidence>
<sequence>MVTVHKYTAEESLAHNLGQFILESQDKALKNHQKFNLAISGGSLNNVLHKAFIEDKVLASKVDWNSWAIYFVDERLVPLDDPDSNFGAFKKAVLDHLPANKAPKVYPIDEELVKKGVDSFAQVTMDYEKIIPKNFDLVLLGCGPDGHTCSLFPGPTHNYLLDEKHRRVMWCRDSPKPPSDRITVTLPVLGDAESICFVAEGASKQPIMHEIFDLKNTKLPSALVNHLYDAKVHWFVNDEAFTKVETTSF</sequence>
<dbReference type="PANTHER" id="PTHR11054">
    <property type="entry name" value="6-PHOSPHOGLUCONOLACTONASE"/>
    <property type="match status" value="1"/>
</dbReference>
<dbReference type="GeneID" id="96903332"/>
<reference evidence="9 10" key="1">
    <citation type="journal article" date="2011" name="Proc. Natl. Acad. Sci. U.S.A.">
        <title>Evolutionary erosion of yeast sex chromosomes by mating-type switching accidents.</title>
        <authorList>
            <person name="Gordon J.L."/>
            <person name="Armisen D."/>
            <person name="Proux-Wera E."/>
            <person name="Oheigeartaigh S.S."/>
            <person name="Byrne K.P."/>
            <person name="Wolfe K.H."/>
        </authorList>
    </citation>
    <scope>NUCLEOTIDE SEQUENCE [LARGE SCALE GENOMIC DNA]</scope>
    <source>
        <strain evidence="10">ATCC 76901 / BCRC 22586 / CBS 4309 / NBRC 1992 / NRRL Y-12630</strain>
    </source>
</reference>
<dbReference type="InterPro" id="IPR039104">
    <property type="entry name" value="6PGL"/>
</dbReference>
<dbReference type="Gene3D" id="3.40.50.1360">
    <property type="match status" value="1"/>
</dbReference>
<reference key="2">
    <citation type="submission" date="2011-08" db="EMBL/GenBank/DDBJ databases">
        <title>Genome sequence of Naumovozyma castellii.</title>
        <authorList>
            <person name="Gordon J.L."/>
            <person name="Armisen D."/>
            <person name="Proux-Wera E."/>
            <person name="OhEigeartaigh S.S."/>
            <person name="Byrne K.P."/>
            <person name="Wolfe K.H."/>
        </authorList>
    </citation>
    <scope>NUCLEOTIDE SEQUENCE</scope>
    <source>
        <strain>Type strain:CBS 4309</strain>
    </source>
</reference>
<evidence type="ECO:0000256" key="4">
    <source>
        <dbReference type="ARBA" id="ARBA00010662"/>
    </source>
</evidence>
<dbReference type="GO" id="GO:0005737">
    <property type="term" value="C:cytoplasm"/>
    <property type="evidence" value="ECO:0007669"/>
    <property type="project" value="UniProtKB-SubCell"/>
</dbReference>
<dbReference type="InterPro" id="IPR006148">
    <property type="entry name" value="Glc/Gal-6P_isomerase"/>
</dbReference>
<organism evidence="9 10">
    <name type="scientific">Naumovozyma castellii</name>
    <name type="common">Yeast</name>
    <name type="synonym">Saccharomyces castellii</name>
    <dbReference type="NCBI Taxonomy" id="27288"/>
    <lineage>
        <taxon>Eukaryota</taxon>
        <taxon>Fungi</taxon>
        <taxon>Dikarya</taxon>
        <taxon>Ascomycota</taxon>
        <taxon>Saccharomycotina</taxon>
        <taxon>Saccharomycetes</taxon>
        <taxon>Saccharomycetales</taxon>
        <taxon>Saccharomycetaceae</taxon>
        <taxon>Naumovozyma</taxon>
    </lineage>
</organism>
<dbReference type="InterPro" id="IPR005900">
    <property type="entry name" value="6-phosphogluconolactonase_DevB"/>
</dbReference>
<dbReference type="GO" id="GO:0017057">
    <property type="term" value="F:6-phosphogluconolactonase activity"/>
    <property type="evidence" value="ECO:0007669"/>
    <property type="project" value="UniProtKB-EC"/>
</dbReference>
<evidence type="ECO:0000256" key="5">
    <source>
        <dbReference type="ARBA" id="ARBA00022490"/>
    </source>
</evidence>
<keyword evidence="6" id="KW-0378">Hydrolase</keyword>
<dbReference type="RefSeq" id="XP_003676087.1">
    <property type="nucleotide sequence ID" value="XM_003676039.1"/>
</dbReference>
<dbReference type="NCBIfam" id="TIGR01198">
    <property type="entry name" value="pgl"/>
    <property type="match status" value="1"/>
</dbReference>
<keyword evidence="5" id="KW-0963">Cytoplasm</keyword>
<evidence type="ECO:0000256" key="3">
    <source>
        <dbReference type="ARBA" id="ARBA00004961"/>
    </source>
</evidence>
<feature type="domain" description="Glucosamine/galactosamine-6-phosphate isomerase" evidence="8">
    <location>
        <begin position="10"/>
        <end position="234"/>
    </location>
</feature>
<dbReference type="Proteomes" id="UP000001640">
    <property type="component" value="Chromosome 4"/>
</dbReference>
<gene>
    <name evidence="9" type="primary">NCAS0D01430</name>
    <name evidence="9" type="ordered locus">NCAS_0D01430</name>
</gene>
<comment type="catalytic activity">
    <reaction evidence="1">
        <text>6-phospho-D-glucono-1,5-lactone + H2O = 6-phospho-D-gluconate + H(+)</text>
        <dbReference type="Rhea" id="RHEA:12556"/>
        <dbReference type="ChEBI" id="CHEBI:15377"/>
        <dbReference type="ChEBI" id="CHEBI:15378"/>
        <dbReference type="ChEBI" id="CHEBI:57955"/>
        <dbReference type="ChEBI" id="CHEBI:58759"/>
        <dbReference type="EC" id="3.1.1.31"/>
    </reaction>
</comment>
<dbReference type="HOGENOM" id="CLU_053947_0_1_1"/>
<evidence type="ECO:0000256" key="1">
    <source>
        <dbReference type="ARBA" id="ARBA00000832"/>
    </source>
</evidence>
<name>G0VDT5_NAUCA</name>
<evidence type="ECO:0000256" key="2">
    <source>
        <dbReference type="ARBA" id="ARBA00004496"/>
    </source>
</evidence>
<proteinExistence type="inferred from homology"/>
<dbReference type="AlphaFoldDB" id="G0VDT5"/>
<comment type="subcellular location">
    <subcellularLocation>
        <location evidence="2">Cytoplasm</location>
    </subcellularLocation>
</comment>
<dbReference type="CDD" id="cd01400">
    <property type="entry name" value="6PGL"/>
    <property type="match status" value="1"/>
</dbReference>
<dbReference type="FunFam" id="3.40.50.1360:FF:000005">
    <property type="entry name" value="6-phosphogluconolactonase"/>
    <property type="match status" value="1"/>
</dbReference>
<dbReference type="InParanoid" id="G0VDT5"/>
<dbReference type="InterPro" id="IPR037171">
    <property type="entry name" value="NagB/RpiA_transferase-like"/>
</dbReference>
<dbReference type="FunCoup" id="G0VDT5">
    <property type="interactions" value="643"/>
</dbReference>
<dbReference type="Pfam" id="PF01182">
    <property type="entry name" value="Glucosamine_iso"/>
    <property type="match status" value="1"/>
</dbReference>
<dbReference type="eggNOG" id="KOG3147">
    <property type="taxonomic scope" value="Eukaryota"/>
</dbReference>
<evidence type="ECO:0000259" key="8">
    <source>
        <dbReference type="Pfam" id="PF01182"/>
    </source>
</evidence>
<comment type="pathway">
    <text evidence="3">Carbohydrate degradation; pentose phosphate pathway; D-ribulose 5-phosphate from D-glucose 6-phosphate (oxidative stage): step 2/3.</text>
</comment>
<dbReference type="EMBL" id="HE576755">
    <property type="protein sequence ID" value="CCC69724.1"/>
    <property type="molecule type" value="Genomic_DNA"/>
</dbReference>
<evidence type="ECO:0000256" key="6">
    <source>
        <dbReference type="ARBA" id="ARBA00022801"/>
    </source>
</evidence>
<comment type="similarity">
    <text evidence="4 7">Belongs to the glucosamine/galactosamine-6-phosphate isomerase family. 6-phosphogluconolactonase subfamily.</text>
</comment>
<accession>G0VDT5</accession>
<dbReference type="OMA" id="SKQPIMH"/>
<dbReference type="GO" id="GO:0006098">
    <property type="term" value="P:pentose-phosphate shunt"/>
    <property type="evidence" value="ECO:0007669"/>
    <property type="project" value="InterPro"/>
</dbReference>
<evidence type="ECO:0000256" key="7">
    <source>
        <dbReference type="RuleBase" id="RU365095"/>
    </source>
</evidence>
<protein>
    <recommendedName>
        <fullName evidence="7">6-phosphogluconolactonase-like protein</fullName>
    </recommendedName>
</protein>
<dbReference type="SUPFAM" id="SSF100950">
    <property type="entry name" value="NagB/RpiA/CoA transferase-like"/>
    <property type="match status" value="1"/>
</dbReference>